<keyword evidence="5 6" id="KW-0472">Membrane</keyword>
<feature type="domain" description="Major facilitator superfamily (MFS) profile" evidence="7">
    <location>
        <begin position="15"/>
        <end position="472"/>
    </location>
</feature>
<evidence type="ECO:0000256" key="4">
    <source>
        <dbReference type="ARBA" id="ARBA00022989"/>
    </source>
</evidence>
<feature type="transmembrane region" description="Helical" evidence="6">
    <location>
        <begin position="173"/>
        <end position="193"/>
    </location>
</feature>
<feature type="transmembrane region" description="Helical" evidence="6">
    <location>
        <begin position="105"/>
        <end position="125"/>
    </location>
</feature>
<feature type="transmembrane region" description="Helical" evidence="6">
    <location>
        <begin position="205"/>
        <end position="228"/>
    </location>
</feature>
<keyword evidence="4 6" id="KW-1133">Transmembrane helix</keyword>
<evidence type="ECO:0000256" key="1">
    <source>
        <dbReference type="ARBA" id="ARBA00004651"/>
    </source>
</evidence>
<dbReference type="PANTHER" id="PTHR42718:SF9">
    <property type="entry name" value="MAJOR FACILITATOR SUPERFAMILY MULTIDRUG TRANSPORTER MFSC"/>
    <property type="match status" value="1"/>
</dbReference>
<sequence length="481" mass="49746">MTTLTDPRTKGLFAIVGFLVCVELASGILQGYYTPIFSDIADHLDIADADVNWFEAAQLIVSALVVPPLARMGDLVGHKKVLLLSTAVTALGSWTMAFAPSFATFLVGSALQGAYVVWLPLEVAIIYRRTAGTGRQHHLTRRSAAILVGALELAVIIGALTSGALVGVMSMTALLSLPAIAVTLCFVVIWFGIEDMEGTATGGIDGGGLVLLTSSVGLVMGGLIAIRLEGPGSPLPWALILLGLVVLYVFGRYELGQGEPLVDVRLLRTPGQWPVQLTAFLFGMSVLGAQIPLSTFARTDPDVAGYGLGASAGFVSTLIGVYVIFLAIGAFTLPLTARLLGPRNALVMSSVLIAVGYALWLPFHHETWQALINMAVAGLGSGALVAALPATAAAAAPSERTGFATGMTNATKTIGGAIASAVFAIALSATGSIDDPTEGHAPLSGYMTVWTICAVAALLAALALLMMPKQIAEEPALPLVQ</sequence>
<evidence type="ECO:0000256" key="6">
    <source>
        <dbReference type="SAM" id="Phobius"/>
    </source>
</evidence>
<feature type="transmembrane region" description="Helical" evidence="6">
    <location>
        <begin position="273"/>
        <end position="293"/>
    </location>
</feature>
<feature type="transmembrane region" description="Helical" evidence="6">
    <location>
        <begin position="12"/>
        <end position="33"/>
    </location>
</feature>
<dbReference type="InterPro" id="IPR005828">
    <property type="entry name" value="MFS_sugar_transport-like"/>
</dbReference>
<evidence type="ECO:0000256" key="3">
    <source>
        <dbReference type="ARBA" id="ARBA00022692"/>
    </source>
</evidence>
<feature type="transmembrane region" description="Helical" evidence="6">
    <location>
        <begin position="445"/>
        <end position="465"/>
    </location>
</feature>
<dbReference type="InterPro" id="IPR011701">
    <property type="entry name" value="MFS"/>
</dbReference>
<feature type="transmembrane region" description="Helical" evidence="6">
    <location>
        <begin position="345"/>
        <end position="364"/>
    </location>
</feature>
<proteinExistence type="predicted"/>
<protein>
    <submittedName>
        <fullName evidence="8">MFS transporter</fullName>
    </submittedName>
</protein>
<evidence type="ECO:0000259" key="7">
    <source>
        <dbReference type="PROSITE" id="PS50850"/>
    </source>
</evidence>
<gene>
    <name evidence="8" type="ORF">GCM10023349_27160</name>
</gene>
<feature type="transmembrane region" description="Helical" evidence="6">
    <location>
        <begin position="145"/>
        <end position="167"/>
    </location>
</feature>
<comment type="caution">
    <text evidence="8">The sequence shown here is derived from an EMBL/GenBank/DDBJ whole genome shotgun (WGS) entry which is preliminary data.</text>
</comment>
<dbReference type="Proteomes" id="UP001499974">
    <property type="component" value="Unassembled WGS sequence"/>
</dbReference>
<keyword evidence="2" id="KW-0813">Transport</keyword>
<evidence type="ECO:0000313" key="9">
    <source>
        <dbReference type="Proteomes" id="UP001499974"/>
    </source>
</evidence>
<evidence type="ECO:0000256" key="2">
    <source>
        <dbReference type="ARBA" id="ARBA00022448"/>
    </source>
</evidence>
<feature type="transmembrane region" description="Helical" evidence="6">
    <location>
        <begin position="313"/>
        <end position="333"/>
    </location>
</feature>
<dbReference type="PROSITE" id="PS50850">
    <property type="entry name" value="MFS"/>
    <property type="match status" value="1"/>
</dbReference>
<dbReference type="EMBL" id="BAABKM010000002">
    <property type="protein sequence ID" value="GAA4707267.1"/>
    <property type="molecule type" value="Genomic_DNA"/>
</dbReference>
<dbReference type="SUPFAM" id="SSF103473">
    <property type="entry name" value="MFS general substrate transporter"/>
    <property type="match status" value="1"/>
</dbReference>
<dbReference type="PANTHER" id="PTHR42718">
    <property type="entry name" value="MAJOR FACILITATOR SUPERFAMILY MULTIDRUG TRANSPORTER MFSC"/>
    <property type="match status" value="1"/>
</dbReference>
<accession>A0ABP8XJ37</accession>
<dbReference type="InterPro" id="IPR020846">
    <property type="entry name" value="MFS_dom"/>
</dbReference>
<dbReference type="RefSeq" id="WP_345521845.1">
    <property type="nucleotide sequence ID" value="NZ_BAABKM010000002.1"/>
</dbReference>
<feature type="transmembrane region" description="Helical" evidence="6">
    <location>
        <begin position="234"/>
        <end position="253"/>
    </location>
</feature>
<evidence type="ECO:0000313" key="8">
    <source>
        <dbReference type="EMBL" id="GAA4707267.1"/>
    </source>
</evidence>
<feature type="transmembrane region" description="Helical" evidence="6">
    <location>
        <begin position="414"/>
        <end position="433"/>
    </location>
</feature>
<evidence type="ECO:0000256" key="5">
    <source>
        <dbReference type="ARBA" id="ARBA00023136"/>
    </source>
</evidence>
<dbReference type="InterPro" id="IPR036259">
    <property type="entry name" value="MFS_trans_sf"/>
</dbReference>
<name>A0ABP8XJ37_9ACTN</name>
<dbReference type="Gene3D" id="1.20.1250.20">
    <property type="entry name" value="MFS general substrate transporter like domains"/>
    <property type="match status" value="1"/>
</dbReference>
<comment type="subcellular location">
    <subcellularLocation>
        <location evidence="1">Cell membrane</location>
        <topology evidence="1">Multi-pass membrane protein</topology>
    </subcellularLocation>
</comment>
<dbReference type="Gene3D" id="1.20.1720.10">
    <property type="entry name" value="Multidrug resistance protein D"/>
    <property type="match status" value="1"/>
</dbReference>
<keyword evidence="3 6" id="KW-0812">Transmembrane</keyword>
<reference evidence="9" key="1">
    <citation type="journal article" date="2019" name="Int. J. Syst. Evol. Microbiol.">
        <title>The Global Catalogue of Microorganisms (GCM) 10K type strain sequencing project: providing services to taxonomists for standard genome sequencing and annotation.</title>
        <authorList>
            <consortium name="The Broad Institute Genomics Platform"/>
            <consortium name="The Broad Institute Genome Sequencing Center for Infectious Disease"/>
            <person name="Wu L."/>
            <person name="Ma J."/>
        </authorList>
    </citation>
    <scope>NUCLEOTIDE SEQUENCE [LARGE SCALE GENOMIC DNA]</scope>
    <source>
        <strain evidence="9">JCM 18531</strain>
    </source>
</reference>
<dbReference type="Pfam" id="PF00083">
    <property type="entry name" value="Sugar_tr"/>
    <property type="match status" value="1"/>
</dbReference>
<keyword evidence="9" id="KW-1185">Reference proteome</keyword>
<feature type="transmembrane region" description="Helical" evidence="6">
    <location>
        <begin position="370"/>
        <end position="393"/>
    </location>
</feature>
<dbReference type="Pfam" id="PF07690">
    <property type="entry name" value="MFS_1"/>
    <property type="match status" value="1"/>
</dbReference>
<organism evidence="8 9">
    <name type="scientific">Nocardioides conyzicola</name>
    <dbReference type="NCBI Taxonomy" id="1651781"/>
    <lineage>
        <taxon>Bacteria</taxon>
        <taxon>Bacillati</taxon>
        <taxon>Actinomycetota</taxon>
        <taxon>Actinomycetes</taxon>
        <taxon>Propionibacteriales</taxon>
        <taxon>Nocardioidaceae</taxon>
        <taxon>Nocardioides</taxon>
    </lineage>
</organism>